<keyword evidence="2" id="KW-1185">Reference proteome</keyword>
<reference evidence="1 2" key="1">
    <citation type="submission" date="2018-09" db="EMBL/GenBank/DDBJ databases">
        <title>Genome sequencing of strain 1JSPR-7.</title>
        <authorList>
            <person name="Heo J."/>
            <person name="Kim S.-J."/>
            <person name="Kwon S.-W."/>
        </authorList>
    </citation>
    <scope>NUCLEOTIDE SEQUENCE [LARGE SCALE GENOMIC DNA]</scope>
    <source>
        <strain evidence="1 2">1JSPR-7</strain>
    </source>
</reference>
<dbReference type="OrthoDB" id="2236616at2"/>
<proteinExistence type="predicted"/>
<evidence type="ECO:0000313" key="2">
    <source>
        <dbReference type="Proteomes" id="UP000269374"/>
    </source>
</evidence>
<dbReference type="EMBL" id="CP032627">
    <property type="protein sequence ID" value="AYG01452.1"/>
    <property type="molecule type" value="Genomic_DNA"/>
</dbReference>
<name>A0A387BH10_9LACT</name>
<gene>
    <name evidence="1" type="ORF">D7I46_10465</name>
</gene>
<sequence>MSQILSERTEQELAQGVLQRLDKLIEQREQLNKPFPYVQQSELMKELGVSTTYFSKLKLHGLKQVILEDGDRTVWYSKQQLAELMDSLAE</sequence>
<dbReference type="KEGG" id="lact:D7I46_10465"/>
<dbReference type="Proteomes" id="UP000269374">
    <property type="component" value="Chromosome"/>
</dbReference>
<dbReference type="RefSeq" id="WP_120772825.1">
    <property type="nucleotide sequence ID" value="NZ_CP032627.1"/>
</dbReference>
<dbReference type="AlphaFoldDB" id="A0A387BH10"/>
<accession>A0A387BH10</accession>
<protein>
    <submittedName>
        <fullName evidence="1">Uncharacterized protein</fullName>
    </submittedName>
</protein>
<organism evidence="1 2">
    <name type="scientific">Lactococcus allomyrinae</name>
    <dbReference type="NCBI Taxonomy" id="2419773"/>
    <lineage>
        <taxon>Bacteria</taxon>
        <taxon>Bacillati</taxon>
        <taxon>Bacillota</taxon>
        <taxon>Bacilli</taxon>
        <taxon>Lactobacillales</taxon>
        <taxon>Streptococcaceae</taxon>
        <taxon>Lactococcus</taxon>
    </lineage>
</organism>
<evidence type="ECO:0000313" key="1">
    <source>
        <dbReference type="EMBL" id="AYG01452.1"/>
    </source>
</evidence>